<evidence type="ECO:0000313" key="11">
    <source>
        <dbReference type="EMBL" id="GJT99762.1"/>
    </source>
</evidence>
<evidence type="ECO:0000256" key="2">
    <source>
        <dbReference type="ARBA" id="ARBA00022679"/>
    </source>
</evidence>
<keyword evidence="8" id="KW-0863">Zinc-finger</keyword>
<name>A0ABQ5IJZ2_9ASTR</name>
<dbReference type="Pfam" id="PF17917">
    <property type="entry name" value="RT_RNaseH"/>
    <property type="match status" value="1"/>
</dbReference>
<keyword evidence="2" id="KW-0808">Transferase</keyword>
<dbReference type="PANTHER" id="PTHR15503:SF45">
    <property type="entry name" value="RNA-DIRECTED DNA POLYMERASE HOMOLOG"/>
    <property type="match status" value="1"/>
</dbReference>
<evidence type="ECO:0000256" key="1">
    <source>
        <dbReference type="ARBA" id="ARBA00012493"/>
    </source>
</evidence>
<dbReference type="InterPro" id="IPR036397">
    <property type="entry name" value="RNaseH_sf"/>
</dbReference>
<evidence type="ECO:0000313" key="12">
    <source>
        <dbReference type="Proteomes" id="UP001151760"/>
    </source>
</evidence>
<dbReference type="CDD" id="cd00303">
    <property type="entry name" value="retropepsin_like"/>
    <property type="match status" value="1"/>
</dbReference>
<dbReference type="InterPro" id="IPR041373">
    <property type="entry name" value="RT_RNaseH"/>
</dbReference>
<evidence type="ECO:0000256" key="5">
    <source>
        <dbReference type="ARBA" id="ARBA00022759"/>
    </source>
</evidence>
<dbReference type="EC" id="2.7.7.49" evidence="1"/>
<comment type="caution">
    <text evidence="11">The sequence shown here is derived from an EMBL/GenBank/DDBJ whole genome shotgun (WGS) entry which is preliminary data.</text>
</comment>
<reference evidence="11" key="1">
    <citation type="journal article" date="2022" name="Int. J. Mol. Sci.">
        <title>Draft Genome of Tanacetum Coccineum: Genomic Comparison of Closely Related Tanacetum-Family Plants.</title>
        <authorList>
            <person name="Yamashiro T."/>
            <person name="Shiraishi A."/>
            <person name="Nakayama K."/>
            <person name="Satake H."/>
        </authorList>
    </citation>
    <scope>NUCLEOTIDE SEQUENCE</scope>
</reference>
<accession>A0ABQ5IJZ2</accession>
<dbReference type="InterPro" id="IPR012337">
    <property type="entry name" value="RNaseH-like_sf"/>
</dbReference>
<dbReference type="Gene3D" id="3.30.70.270">
    <property type="match status" value="1"/>
</dbReference>
<dbReference type="Gene3D" id="3.10.10.10">
    <property type="entry name" value="HIV Type 1 Reverse Transcriptase, subunit A, domain 1"/>
    <property type="match status" value="1"/>
</dbReference>
<dbReference type="GO" id="GO:0003964">
    <property type="term" value="F:RNA-directed DNA polymerase activity"/>
    <property type="evidence" value="ECO:0007669"/>
    <property type="project" value="UniProtKB-KW"/>
</dbReference>
<sequence>MALPRRSGPSNEENPDIAAIIAQQLQTILPQIVTQVTNNVNNANGRNGGNGGNGRNNGCTYKGFMACNPKEYDGKGGAIALTRWIEKMENVIDNSGCAENQKVKYAASSFALLVEEFYPSNEMEKLESKFWNHKMVGANHDGYMDQFHELAKLVLHLVTLESSRIKWYIAGAGILTDEAVSCGTLTKGNEKRKGVEESSKKGGGRNDDKREKVSKGFVAATPYRNGYDGPQSKCPKCWTYHPEGGPCQVCFNCQKLGHFARNCQMPIKQVAPISAVRGNFEPGTCYEYRSREHYRNNYPKLTRAPGQMGNRLTIEGNQNTRNNGNQVKGRAFNVNAVGALQDPNVMTGTFSLNHHYATVLFDSGADFSFISTDFAPLLNVRPSSINPGYVIEVAYGKKVEVDRIIRDCKLELGTSLFTIDLIPLGHGSFDVIMGMDWLSEHKAEIVCHEKVVRILLESGEILHVQGERTPGIAKALSNVKVDEPKLSDISVVRDFIEVFPEDLSGLPPQRQVEFHIDLVPGATPVAKSPYRLAPLEMQELSSQLQELQDKGFIRPSHSPWGAPVLFVKKKDGALRMCIDYRELNKLTIKNRYPLPRIDDLFDQLQGARYFSKIDLRSVFMDLMNRSKDEHEVHLRLVLELLKKEELYAKFSKFEFWLQKLKIHEKNYTTHNLELEAVVFALKTWRHYLYGTKSVIYTDHKSLQQIFDQKELNMRQRRWIELFSNYECEIRYHPGGMILAAQGEAFKQENVLAKRLHGLDQQMERREDGSLYFLDYIWVPLVGGVQTIIMDEAHKSRYSVHPRADKFYHDLRDMYWWPRMKRDIAIYVSKCLTCSKVKAEHQSPLGLLQQPKITEWEWDKITMDFITNTERLARLYIDEIVVRHRASVSIILDRDGRFTLRFWQTLQKALRTRLDMSTAYHPQTDVQSKRTIQTLEDMLRACVIDFGGNWDVHLPESSLIGPELVQETTDKVVLIKEKLKAVRDRQKSYANNKRKPLEFEVGDKVLLKVSPWKGVMRFGKKGKLAPRLPKELREVHDTFHVSNLKNCLADANLHVPLDEIKVNKTLHFIEKPVKIMDREVKTLKRSKIPIVKVDWNSKRGPDYACSDSLLMTPLCCDDIHDVTPHVSALAGCDTLFRRRPTAKGVGLRLADSRTGNHSEDDFTPLETIRRLYSVFGRRSHLGFEGETSEPKGRTSLAASVYFIWKERNKILFADEKKEWETVLNEVINTIRFKLASVKIKSSVYVSNIEKTWKIKMNVQSNDEIIFKEQINCN</sequence>
<keyword evidence="12" id="KW-1185">Reference proteome</keyword>
<evidence type="ECO:0000256" key="7">
    <source>
        <dbReference type="ARBA" id="ARBA00022918"/>
    </source>
</evidence>
<keyword evidence="6" id="KW-0378">Hydrolase</keyword>
<feature type="domain" description="CCHC-type" evidence="10">
    <location>
        <begin position="250"/>
        <end position="263"/>
    </location>
</feature>
<dbReference type="Gene3D" id="3.30.420.10">
    <property type="entry name" value="Ribonuclease H-like superfamily/Ribonuclease H"/>
    <property type="match status" value="1"/>
</dbReference>
<dbReference type="InterPro" id="IPR041588">
    <property type="entry name" value="Integrase_H2C2"/>
</dbReference>
<dbReference type="SUPFAM" id="SSF50630">
    <property type="entry name" value="Acid proteases"/>
    <property type="match status" value="1"/>
</dbReference>
<dbReference type="SMART" id="SM00343">
    <property type="entry name" value="ZnF_C2HC"/>
    <property type="match status" value="1"/>
</dbReference>
<dbReference type="InterPro" id="IPR043128">
    <property type="entry name" value="Rev_trsase/Diguanyl_cyclase"/>
</dbReference>
<dbReference type="PROSITE" id="PS00141">
    <property type="entry name" value="ASP_PROTEASE"/>
    <property type="match status" value="1"/>
</dbReference>
<keyword evidence="8" id="KW-0479">Metal-binding</keyword>
<dbReference type="Pfam" id="PF17921">
    <property type="entry name" value="Integrase_H2C2"/>
    <property type="match status" value="1"/>
</dbReference>
<dbReference type="InterPro" id="IPR001878">
    <property type="entry name" value="Znf_CCHC"/>
</dbReference>
<proteinExistence type="predicted"/>
<evidence type="ECO:0000256" key="6">
    <source>
        <dbReference type="ARBA" id="ARBA00022801"/>
    </source>
</evidence>
<dbReference type="Pfam" id="PF00098">
    <property type="entry name" value="zf-CCHC"/>
    <property type="match status" value="1"/>
</dbReference>
<dbReference type="CDD" id="cd09274">
    <property type="entry name" value="RNase_HI_RT_Ty3"/>
    <property type="match status" value="1"/>
</dbReference>
<feature type="region of interest" description="Disordered" evidence="9">
    <location>
        <begin position="191"/>
        <end position="214"/>
    </location>
</feature>
<keyword evidence="3" id="KW-0548">Nucleotidyltransferase</keyword>
<dbReference type="Pfam" id="PF08284">
    <property type="entry name" value="RVP_2"/>
    <property type="match status" value="1"/>
</dbReference>
<dbReference type="InterPro" id="IPR043502">
    <property type="entry name" value="DNA/RNA_pol_sf"/>
</dbReference>
<dbReference type="InterPro" id="IPR001969">
    <property type="entry name" value="Aspartic_peptidase_AS"/>
</dbReference>
<dbReference type="Gene3D" id="4.10.60.10">
    <property type="entry name" value="Zinc finger, CCHC-type"/>
    <property type="match status" value="1"/>
</dbReference>
<dbReference type="Gene3D" id="2.40.70.10">
    <property type="entry name" value="Acid Proteases"/>
    <property type="match status" value="1"/>
</dbReference>
<keyword evidence="4" id="KW-0540">Nuclease</keyword>
<dbReference type="InterPro" id="IPR032567">
    <property type="entry name" value="RTL1-rel"/>
</dbReference>
<organism evidence="11 12">
    <name type="scientific">Tanacetum coccineum</name>
    <dbReference type="NCBI Taxonomy" id="301880"/>
    <lineage>
        <taxon>Eukaryota</taxon>
        <taxon>Viridiplantae</taxon>
        <taxon>Streptophyta</taxon>
        <taxon>Embryophyta</taxon>
        <taxon>Tracheophyta</taxon>
        <taxon>Spermatophyta</taxon>
        <taxon>Magnoliopsida</taxon>
        <taxon>eudicotyledons</taxon>
        <taxon>Gunneridae</taxon>
        <taxon>Pentapetalae</taxon>
        <taxon>asterids</taxon>
        <taxon>campanulids</taxon>
        <taxon>Asterales</taxon>
        <taxon>Asteraceae</taxon>
        <taxon>Asteroideae</taxon>
        <taxon>Anthemideae</taxon>
        <taxon>Anthemidinae</taxon>
        <taxon>Tanacetum</taxon>
    </lineage>
</organism>
<evidence type="ECO:0000256" key="3">
    <source>
        <dbReference type="ARBA" id="ARBA00022695"/>
    </source>
</evidence>
<reference evidence="11" key="2">
    <citation type="submission" date="2022-01" db="EMBL/GenBank/DDBJ databases">
        <authorList>
            <person name="Yamashiro T."/>
            <person name="Shiraishi A."/>
            <person name="Satake H."/>
            <person name="Nakayama K."/>
        </authorList>
    </citation>
    <scope>NUCLEOTIDE SEQUENCE</scope>
</reference>
<evidence type="ECO:0000256" key="8">
    <source>
        <dbReference type="PROSITE-ProRule" id="PRU00047"/>
    </source>
</evidence>
<dbReference type="InterPro" id="IPR021109">
    <property type="entry name" value="Peptidase_aspartic_dom_sf"/>
</dbReference>
<dbReference type="CDD" id="cd01647">
    <property type="entry name" value="RT_LTR"/>
    <property type="match status" value="1"/>
</dbReference>
<protein>
    <recommendedName>
        <fullName evidence="1">RNA-directed DNA polymerase</fullName>
        <ecNumber evidence="1">2.7.7.49</ecNumber>
    </recommendedName>
</protein>
<keyword evidence="8" id="KW-0862">Zinc</keyword>
<evidence type="ECO:0000259" key="10">
    <source>
        <dbReference type="PROSITE" id="PS50158"/>
    </source>
</evidence>
<dbReference type="SUPFAM" id="SSF56672">
    <property type="entry name" value="DNA/RNA polymerases"/>
    <property type="match status" value="1"/>
</dbReference>
<dbReference type="PANTHER" id="PTHR15503">
    <property type="entry name" value="LDOC1 RELATED"/>
    <property type="match status" value="1"/>
</dbReference>
<dbReference type="PROSITE" id="PS50158">
    <property type="entry name" value="ZF_CCHC"/>
    <property type="match status" value="1"/>
</dbReference>
<evidence type="ECO:0000256" key="4">
    <source>
        <dbReference type="ARBA" id="ARBA00022722"/>
    </source>
</evidence>
<keyword evidence="7 11" id="KW-0695">RNA-directed DNA polymerase</keyword>
<dbReference type="SUPFAM" id="SSF53098">
    <property type="entry name" value="Ribonuclease H-like"/>
    <property type="match status" value="1"/>
</dbReference>
<keyword evidence="5" id="KW-0255">Endonuclease</keyword>
<dbReference type="Gene3D" id="1.10.340.70">
    <property type="match status" value="1"/>
</dbReference>
<evidence type="ECO:0000256" key="9">
    <source>
        <dbReference type="SAM" id="MobiDB-lite"/>
    </source>
</evidence>
<dbReference type="Proteomes" id="UP001151760">
    <property type="component" value="Unassembled WGS sequence"/>
</dbReference>
<gene>
    <name evidence="11" type="ORF">Tco_1110101</name>
</gene>
<dbReference type="EMBL" id="BQNB010020801">
    <property type="protein sequence ID" value="GJT99762.1"/>
    <property type="molecule type" value="Genomic_DNA"/>
</dbReference>